<proteinExistence type="predicted"/>
<reference evidence="2" key="1">
    <citation type="journal article" date="2023" name="Science">
        <title>Genome structures resolve the early diversification of teleost fishes.</title>
        <authorList>
            <person name="Parey E."/>
            <person name="Louis A."/>
            <person name="Montfort J."/>
            <person name="Bouchez O."/>
            <person name="Roques C."/>
            <person name="Iampietro C."/>
            <person name="Lluch J."/>
            <person name="Castinel A."/>
            <person name="Donnadieu C."/>
            <person name="Desvignes T."/>
            <person name="Floi Bucao C."/>
            <person name="Jouanno E."/>
            <person name="Wen M."/>
            <person name="Mejri S."/>
            <person name="Dirks R."/>
            <person name="Jansen H."/>
            <person name="Henkel C."/>
            <person name="Chen W.J."/>
            <person name="Zahm M."/>
            <person name="Cabau C."/>
            <person name="Klopp C."/>
            <person name="Thompson A.W."/>
            <person name="Robinson-Rechavi M."/>
            <person name="Braasch I."/>
            <person name="Lecointre G."/>
            <person name="Bobe J."/>
            <person name="Postlethwait J.H."/>
            <person name="Berthelot C."/>
            <person name="Roest Crollius H."/>
            <person name="Guiguen Y."/>
        </authorList>
    </citation>
    <scope>NUCLEOTIDE SEQUENCE</scope>
    <source>
        <strain evidence="2">WJC10195</strain>
    </source>
</reference>
<organism evidence="2 3">
    <name type="scientific">Synaphobranchus kaupii</name>
    <name type="common">Kaup's arrowtooth eel</name>
    <dbReference type="NCBI Taxonomy" id="118154"/>
    <lineage>
        <taxon>Eukaryota</taxon>
        <taxon>Metazoa</taxon>
        <taxon>Chordata</taxon>
        <taxon>Craniata</taxon>
        <taxon>Vertebrata</taxon>
        <taxon>Euteleostomi</taxon>
        <taxon>Actinopterygii</taxon>
        <taxon>Neopterygii</taxon>
        <taxon>Teleostei</taxon>
        <taxon>Anguilliformes</taxon>
        <taxon>Synaphobranchidae</taxon>
        <taxon>Synaphobranchus</taxon>
    </lineage>
</organism>
<accession>A0A9Q1IMV1</accession>
<feature type="compositionally biased region" description="Basic and acidic residues" evidence="1">
    <location>
        <begin position="1"/>
        <end position="12"/>
    </location>
</feature>
<protein>
    <submittedName>
        <fullName evidence="2">Uncharacterized protein</fullName>
    </submittedName>
</protein>
<evidence type="ECO:0000256" key="1">
    <source>
        <dbReference type="SAM" id="MobiDB-lite"/>
    </source>
</evidence>
<gene>
    <name evidence="2" type="ORF">SKAU_G00279250</name>
</gene>
<name>A0A9Q1IMV1_SYNKA</name>
<sequence length="104" mass="11191">MMAAEPSKKQPRQDWSTETDDGITTIEEKSAVCPSPGTSENPPRYRPPPVRQPSADISPGPCENPSLCTDPRPRTPTILPDHGLADAPANPYLSFPANSNKLAI</sequence>
<feature type="region of interest" description="Disordered" evidence="1">
    <location>
        <begin position="1"/>
        <end position="83"/>
    </location>
</feature>
<feature type="non-terminal residue" evidence="2">
    <location>
        <position position="1"/>
    </location>
</feature>
<keyword evidence="3" id="KW-1185">Reference proteome</keyword>
<dbReference type="EMBL" id="JAINUF010000011">
    <property type="protein sequence ID" value="KAJ8346524.1"/>
    <property type="molecule type" value="Genomic_DNA"/>
</dbReference>
<evidence type="ECO:0000313" key="2">
    <source>
        <dbReference type="EMBL" id="KAJ8346524.1"/>
    </source>
</evidence>
<dbReference type="AlphaFoldDB" id="A0A9Q1IMV1"/>
<dbReference type="Proteomes" id="UP001152622">
    <property type="component" value="Chromosome 11"/>
</dbReference>
<evidence type="ECO:0000313" key="3">
    <source>
        <dbReference type="Proteomes" id="UP001152622"/>
    </source>
</evidence>
<comment type="caution">
    <text evidence="2">The sequence shown here is derived from an EMBL/GenBank/DDBJ whole genome shotgun (WGS) entry which is preliminary data.</text>
</comment>